<name>A0A9D4M6N3_DREPO</name>
<dbReference type="OrthoDB" id="10067360at2759"/>
<reference evidence="1" key="1">
    <citation type="journal article" date="2019" name="bioRxiv">
        <title>The Genome of the Zebra Mussel, Dreissena polymorpha: A Resource for Invasive Species Research.</title>
        <authorList>
            <person name="McCartney M.A."/>
            <person name="Auch B."/>
            <person name="Kono T."/>
            <person name="Mallez S."/>
            <person name="Zhang Y."/>
            <person name="Obille A."/>
            <person name="Becker A."/>
            <person name="Abrahante J.E."/>
            <person name="Garbe J."/>
            <person name="Badalamenti J.P."/>
            <person name="Herman A."/>
            <person name="Mangelson H."/>
            <person name="Liachko I."/>
            <person name="Sullivan S."/>
            <person name="Sone E.D."/>
            <person name="Koren S."/>
            <person name="Silverstein K.A.T."/>
            <person name="Beckman K.B."/>
            <person name="Gohl D.M."/>
        </authorList>
    </citation>
    <scope>NUCLEOTIDE SEQUENCE</scope>
    <source>
        <strain evidence="1">Duluth1</strain>
        <tissue evidence="1">Whole animal</tissue>
    </source>
</reference>
<dbReference type="PANTHER" id="PTHR20956:SF12">
    <property type="entry name" value="FLYWCH-TYPE DOMAIN-CONTAINING PROTEIN"/>
    <property type="match status" value="1"/>
</dbReference>
<proteinExistence type="predicted"/>
<evidence type="ECO:0000313" key="1">
    <source>
        <dbReference type="EMBL" id="KAH3871882.1"/>
    </source>
</evidence>
<accession>A0A9D4M6N3</accession>
<protein>
    <submittedName>
        <fullName evidence="1">Uncharacterized protein</fullName>
    </submittedName>
</protein>
<keyword evidence="2" id="KW-1185">Reference proteome</keyword>
<dbReference type="PANTHER" id="PTHR20956">
    <property type="entry name" value="HEH2P"/>
    <property type="match status" value="1"/>
</dbReference>
<dbReference type="EMBL" id="JAIWYP010000002">
    <property type="protein sequence ID" value="KAH3871882.1"/>
    <property type="molecule type" value="Genomic_DNA"/>
</dbReference>
<sequence length="151" mass="17575">MRCHATVSQHGDHFKPGLQDHAHPADLRLAVKAELSAVSKHLMELDPHRRAMEVVTHVMTNHIPEEQRFLAPKQKLLKRALNRHRAKNRPEEPTNLDFVLDTEYLKCADFLLADIRVGDQRHIIFATEYQRNLLCHAMRWFMDGTFKASVH</sequence>
<reference evidence="1" key="2">
    <citation type="submission" date="2020-11" db="EMBL/GenBank/DDBJ databases">
        <authorList>
            <person name="McCartney M.A."/>
            <person name="Auch B."/>
            <person name="Kono T."/>
            <person name="Mallez S."/>
            <person name="Becker A."/>
            <person name="Gohl D.M."/>
            <person name="Silverstein K.A.T."/>
            <person name="Koren S."/>
            <person name="Bechman K.B."/>
            <person name="Herman A."/>
            <person name="Abrahante J.E."/>
            <person name="Garbe J."/>
        </authorList>
    </citation>
    <scope>NUCLEOTIDE SEQUENCE</scope>
    <source>
        <strain evidence="1">Duluth1</strain>
        <tissue evidence="1">Whole animal</tissue>
    </source>
</reference>
<evidence type="ECO:0000313" key="2">
    <source>
        <dbReference type="Proteomes" id="UP000828390"/>
    </source>
</evidence>
<organism evidence="1 2">
    <name type="scientific">Dreissena polymorpha</name>
    <name type="common">Zebra mussel</name>
    <name type="synonym">Mytilus polymorpha</name>
    <dbReference type="NCBI Taxonomy" id="45954"/>
    <lineage>
        <taxon>Eukaryota</taxon>
        <taxon>Metazoa</taxon>
        <taxon>Spiralia</taxon>
        <taxon>Lophotrochozoa</taxon>
        <taxon>Mollusca</taxon>
        <taxon>Bivalvia</taxon>
        <taxon>Autobranchia</taxon>
        <taxon>Heteroconchia</taxon>
        <taxon>Euheterodonta</taxon>
        <taxon>Imparidentia</taxon>
        <taxon>Neoheterodontei</taxon>
        <taxon>Myida</taxon>
        <taxon>Dreissenoidea</taxon>
        <taxon>Dreissenidae</taxon>
        <taxon>Dreissena</taxon>
    </lineage>
</organism>
<dbReference type="AlphaFoldDB" id="A0A9D4M6N3"/>
<dbReference type="Proteomes" id="UP000828390">
    <property type="component" value="Unassembled WGS sequence"/>
</dbReference>
<comment type="caution">
    <text evidence="1">The sequence shown here is derived from an EMBL/GenBank/DDBJ whole genome shotgun (WGS) entry which is preliminary data.</text>
</comment>
<gene>
    <name evidence="1" type="ORF">DPMN_035097</name>
</gene>